<dbReference type="Proteomes" id="UP001516351">
    <property type="component" value="Unassembled WGS sequence"/>
</dbReference>
<accession>A0ABX2P8A2</accession>
<comment type="caution">
    <text evidence="1">The sequence shown here is derived from an EMBL/GenBank/DDBJ whole genome shotgun (WGS) entry which is preliminary data.</text>
</comment>
<keyword evidence="2" id="KW-1185">Reference proteome</keyword>
<organism evidence="1 2">
    <name type="scientific">Asaia spathodeae</name>
    <dbReference type="NCBI Taxonomy" id="657016"/>
    <lineage>
        <taxon>Bacteria</taxon>
        <taxon>Pseudomonadati</taxon>
        <taxon>Pseudomonadota</taxon>
        <taxon>Alphaproteobacteria</taxon>
        <taxon>Acetobacterales</taxon>
        <taxon>Acetobacteraceae</taxon>
        <taxon>Asaia</taxon>
    </lineage>
</organism>
<protein>
    <submittedName>
        <fullName evidence="1">Uncharacterized protein</fullName>
    </submittedName>
</protein>
<evidence type="ECO:0000313" key="2">
    <source>
        <dbReference type="Proteomes" id="UP001516351"/>
    </source>
</evidence>
<gene>
    <name evidence="1" type="ORF">HW542_15330</name>
</gene>
<sequence>MSGRQNPSPFPSDRLYAALSRTAVAIGRLDQRLHNHPLLPAILFRERIEAARLCAAADGCLIDPWHLAAELEGLRPRFEAEDALERGARIDNARIALEQYQWLCRPTQNQTVQISAAVMQIRDKSITVGPLLGAAKAFHAWIDAGNARAPMRGALVLFWQEARLIRVGLPLTGARAFTTGTSWERALWIPRFLDCLAEEAEAMETRVDDIERQWRHARGRSGAQRSTSRANTAIDLIAAFPLVSATRLAQMLHISIKASYVMLERFLADEIVVEVTHRSARRLFALKGFEPLRDIVSAPRRPIPGRRRGRPRREVEETICNLDEKNRPLAPFSPQASLDVDYDALEEAIAATDKAIEKIRKINIDIQMKYINY</sequence>
<dbReference type="EMBL" id="JABXXV010000010">
    <property type="protein sequence ID" value="NVN48171.1"/>
    <property type="molecule type" value="Genomic_DNA"/>
</dbReference>
<dbReference type="RefSeq" id="WP_267312119.1">
    <property type="nucleotide sequence ID" value="NZ_JABXXU010000010.1"/>
</dbReference>
<name>A0ABX2P8A2_9PROT</name>
<proteinExistence type="predicted"/>
<evidence type="ECO:0000313" key="1">
    <source>
        <dbReference type="EMBL" id="NVN48171.1"/>
    </source>
</evidence>
<reference evidence="1 2" key="1">
    <citation type="submission" date="2020-06" db="EMBL/GenBank/DDBJ databases">
        <title>Synonyms of Asaia species.</title>
        <authorList>
            <person name="Sombolestani A."/>
        </authorList>
    </citation>
    <scope>NUCLEOTIDE SEQUENCE [LARGE SCALE GENOMIC DNA]</scope>
    <source>
        <strain evidence="1 2">LMG 27047</strain>
    </source>
</reference>